<feature type="domain" description="EamA" evidence="2">
    <location>
        <begin position="2"/>
        <end position="131"/>
    </location>
</feature>
<keyword evidence="1" id="KW-0812">Transmembrane</keyword>
<name>X0S3D9_9ZZZZ</name>
<dbReference type="InterPro" id="IPR037185">
    <property type="entry name" value="EmrE-like"/>
</dbReference>
<feature type="transmembrane region" description="Helical" evidence="1">
    <location>
        <begin position="238"/>
        <end position="257"/>
    </location>
</feature>
<accession>X0S3D9</accession>
<dbReference type="GO" id="GO:0016020">
    <property type="term" value="C:membrane"/>
    <property type="evidence" value="ECO:0007669"/>
    <property type="project" value="InterPro"/>
</dbReference>
<gene>
    <name evidence="3" type="ORF">S01H1_15708</name>
</gene>
<feature type="domain" description="EamA" evidence="2">
    <location>
        <begin position="145"/>
        <end position="279"/>
    </location>
</feature>
<evidence type="ECO:0000313" key="3">
    <source>
        <dbReference type="EMBL" id="GAF75573.1"/>
    </source>
</evidence>
<reference evidence="3" key="1">
    <citation type="journal article" date="2014" name="Front. Microbiol.">
        <title>High frequency of phylogenetically diverse reductive dehalogenase-homologous genes in deep subseafloor sedimentary metagenomes.</title>
        <authorList>
            <person name="Kawai M."/>
            <person name="Futagami T."/>
            <person name="Toyoda A."/>
            <person name="Takaki Y."/>
            <person name="Nishi S."/>
            <person name="Hori S."/>
            <person name="Arai W."/>
            <person name="Tsubouchi T."/>
            <person name="Morono Y."/>
            <person name="Uchiyama I."/>
            <person name="Ito T."/>
            <person name="Fujiyama A."/>
            <person name="Inagaki F."/>
            <person name="Takami H."/>
        </authorList>
    </citation>
    <scope>NUCLEOTIDE SEQUENCE</scope>
    <source>
        <strain evidence="3">Expedition CK06-06</strain>
    </source>
</reference>
<dbReference type="Pfam" id="PF00892">
    <property type="entry name" value="EamA"/>
    <property type="match status" value="2"/>
</dbReference>
<proteinExistence type="predicted"/>
<feature type="transmembrane region" description="Helical" evidence="1">
    <location>
        <begin position="142"/>
        <end position="162"/>
    </location>
</feature>
<feature type="transmembrane region" description="Helical" evidence="1">
    <location>
        <begin position="87"/>
        <end position="109"/>
    </location>
</feature>
<feature type="transmembrane region" description="Helical" evidence="1">
    <location>
        <begin position="263"/>
        <end position="286"/>
    </location>
</feature>
<dbReference type="InterPro" id="IPR000620">
    <property type="entry name" value="EamA_dom"/>
</dbReference>
<feature type="transmembrane region" description="Helical" evidence="1">
    <location>
        <begin position="29"/>
        <end position="47"/>
    </location>
</feature>
<protein>
    <recommendedName>
        <fullName evidence="2">EamA domain-containing protein</fullName>
    </recommendedName>
</protein>
<feature type="transmembrane region" description="Helical" evidence="1">
    <location>
        <begin position="116"/>
        <end position="136"/>
    </location>
</feature>
<comment type="caution">
    <text evidence="3">The sequence shown here is derived from an EMBL/GenBank/DDBJ whole genome shotgun (WGS) entry which is preliminary data.</text>
</comment>
<dbReference type="SUPFAM" id="SSF103481">
    <property type="entry name" value="Multidrug resistance efflux transporter EmrE"/>
    <property type="match status" value="2"/>
</dbReference>
<evidence type="ECO:0000259" key="2">
    <source>
        <dbReference type="Pfam" id="PF00892"/>
    </source>
</evidence>
<sequence length="292" mass="32544">MVAAAGTLWGTIGVQVKTLLNYQLSVQTIALWKMIFAVLILFPFVFLTNRKVLKVDLRGLFYISLIGLFSRSFFNILYFSAIQKTTVATAVTLLYTAPIFIAVMARIFYKELFTPFKTIALFLCMGGCFFAATGGSMEILKLNLLGILMGLGAGFTFALLTILSKAIINDYHQLTIIIYSIGFGLLFYLPFSHPLEIFQMDLPLKLWLLLCSISLISIVVAYGLYITGLSYGIEASRAGIISTLELVVSVILSYLVFKEEILGWKLVGILMVIFSVIIVQTDKFLLIKNKDK</sequence>
<dbReference type="PANTHER" id="PTHR22911">
    <property type="entry name" value="ACYL-MALONYL CONDENSING ENZYME-RELATED"/>
    <property type="match status" value="1"/>
</dbReference>
<feature type="transmembrane region" description="Helical" evidence="1">
    <location>
        <begin position="59"/>
        <end position="81"/>
    </location>
</feature>
<evidence type="ECO:0000256" key="1">
    <source>
        <dbReference type="SAM" id="Phobius"/>
    </source>
</evidence>
<dbReference type="PANTHER" id="PTHR22911:SF79">
    <property type="entry name" value="MOBA-LIKE NTP TRANSFERASE DOMAIN-CONTAINING PROTEIN"/>
    <property type="match status" value="1"/>
</dbReference>
<keyword evidence="1" id="KW-0472">Membrane</keyword>
<feature type="transmembrane region" description="Helical" evidence="1">
    <location>
        <begin position="174"/>
        <end position="191"/>
    </location>
</feature>
<feature type="transmembrane region" description="Helical" evidence="1">
    <location>
        <begin position="206"/>
        <end position="226"/>
    </location>
</feature>
<organism evidence="3">
    <name type="scientific">marine sediment metagenome</name>
    <dbReference type="NCBI Taxonomy" id="412755"/>
    <lineage>
        <taxon>unclassified sequences</taxon>
        <taxon>metagenomes</taxon>
        <taxon>ecological metagenomes</taxon>
    </lineage>
</organism>
<dbReference type="EMBL" id="BARS01008214">
    <property type="protein sequence ID" value="GAF75573.1"/>
    <property type="molecule type" value="Genomic_DNA"/>
</dbReference>
<dbReference type="AlphaFoldDB" id="X0S3D9"/>
<keyword evidence="1" id="KW-1133">Transmembrane helix</keyword>